<reference evidence="4" key="1">
    <citation type="journal article" date="2019" name="Int. J. Syst. Evol. Microbiol.">
        <title>The Global Catalogue of Microorganisms (GCM) 10K type strain sequencing project: providing services to taxonomists for standard genome sequencing and annotation.</title>
        <authorList>
            <consortium name="The Broad Institute Genomics Platform"/>
            <consortium name="The Broad Institute Genome Sequencing Center for Infectious Disease"/>
            <person name="Wu L."/>
            <person name="Ma J."/>
        </authorList>
    </citation>
    <scope>NUCLEOTIDE SEQUENCE [LARGE SCALE GENOMIC DNA]</scope>
    <source>
        <strain evidence="4">DFY41</strain>
    </source>
</reference>
<protein>
    <submittedName>
        <fullName evidence="3">Uncharacterized protein</fullName>
    </submittedName>
</protein>
<feature type="transmembrane region" description="Helical" evidence="2">
    <location>
        <begin position="36"/>
        <end position="55"/>
    </location>
</feature>
<dbReference type="EMBL" id="JBHSKD010000008">
    <property type="protein sequence ID" value="MFC5176590.1"/>
    <property type="molecule type" value="Genomic_DNA"/>
</dbReference>
<sequence length="151" mass="16157">MTSIPGGSPDARHCRLVAEPHHLDDLCRAAVGLPTWTPLVVFLAAFTVIWAPLSFRRRRATHAALGATSWSCAARAPCCASCPSGSSPTPSGRTTPRRRPSPPSRAVPGGPLARLHADRSSYGTDRWPTGRTRWSRGPHAPLPPRAVPFLA</sequence>
<keyword evidence="4" id="KW-1185">Reference proteome</keyword>
<dbReference type="RefSeq" id="WP_378589035.1">
    <property type="nucleotide sequence ID" value="NZ_JBHSKD010000008.1"/>
</dbReference>
<evidence type="ECO:0000313" key="3">
    <source>
        <dbReference type="EMBL" id="MFC5176590.1"/>
    </source>
</evidence>
<comment type="caution">
    <text evidence="3">The sequence shown here is derived from an EMBL/GenBank/DDBJ whole genome shotgun (WGS) entry which is preliminary data.</text>
</comment>
<proteinExistence type="predicted"/>
<feature type="compositionally biased region" description="Low complexity" evidence="1">
    <location>
        <begin position="79"/>
        <end position="94"/>
    </location>
</feature>
<evidence type="ECO:0000256" key="1">
    <source>
        <dbReference type="SAM" id="MobiDB-lite"/>
    </source>
</evidence>
<evidence type="ECO:0000313" key="4">
    <source>
        <dbReference type="Proteomes" id="UP001596087"/>
    </source>
</evidence>
<keyword evidence="2" id="KW-1133">Transmembrane helix</keyword>
<keyword evidence="2" id="KW-0472">Membrane</keyword>
<dbReference type="Proteomes" id="UP001596087">
    <property type="component" value="Unassembled WGS sequence"/>
</dbReference>
<keyword evidence="2" id="KW-0812">Transmembrane</keyword>
<evidence type="ECO:0000256" key="2">
    <source>
        <dbReference type="SAM" id="Phobius"/>
    </source>
</evidence>
<accession>A0ABW0BH41</accession>
<gene>
    <name evidence="3" type="ORF">ACFPGP_07890</name>
</gene>
<name>A0ABW0BH41_9ACTN</name>
<organism evidence="3 4">
    <name type="scientific">Nocardioides taihuensis</name>
    <dbReference type="NCBI Taxonomy" id="1835606"/>
    <lineage>
        <taxon>Bacteria</taxon>
        <taxon>Bacillati</taxon>
        <taxon>Actinomycetota</taxon>
        <taxon>Actinomycetes</taxon>
        <taxon>Propionibacteriales</taxon>
        <taxon>Nocardioidaceae</taxon>
        <taxon>Nocardioides</taxon>
    </lineage>
</organism>
<feature type="region of interest" description="Disordered" evidence="1">
    <location>
        <begin position="79"/>
        <end position="151"/>
    </location>
</feature>
<feature type="compositionally biased region" description="Pro residues" evidence="1">
    <location>
        <begin position="140"/>
        <end position="151"/>
    </location>
</feature>